<name>A0AAE0M4A7_9PEZI</name>
<evidence type="ECO:0000313" key="7">
    <source>
        <dbReference type="Proteomes" id="UP001283341"/>
    </source>
</evidence>
<protein>
    <submittedName>
        <fullName evidence="6">Uncharacterized protein</fullName>
    </submittedName>
</protein>
<evidence type="ECO:0000256" key="1">
    <source>
        <dbReference type="ARBA" id="ARBA00004141"/>
    </source>
</evidence>
<keyword evidence="5" id="KW-0472">Membrane</keyword>
<dbReference type="GO" id="GO:0016020">
    <property type="term" value="C:membrane"/>
    <property type="evidence" value="ECO:0007669"/>
    <property type="project" value="UniProtKB-SubCell"/>
</dbReference>
<evidence type="ECO:0000256" key="3">
    <source>
        <dbReference type="ARBA" id="ARBA00022692"/>
    </source>
</evidence>
<dbReference type="InterPro" id="IPR038213">
    <property type="entry name" value="IFI6/IFI27-like_sf"/>
</dbReference>
<dbReference type="EMBL" id="JAUEDM010000004">
    <property type="protein sequence ID" value="KAK3318856.1"/>
    <property type="molecule type" value="Genomic_DNA"/>
</dbReference>
<keyword evidence="4" id="KW-1133">Transmembrane helix</keyword>
<sequence>MSNTLRTLGALGSQSAKISGEMAKQGTKTTAEWVAKNPGAAACVAVGVGGLAVVASPALVTAPVLGAVGFGSNGVIAGSAAATAQAGIGNVVAPSAFATLTSAGMGGYGAATVAAVGQGIGVATGALGGLAAWKLGKKN</sequence>
<comment type="subcellular location">
    <subcellularLocation>
        <location evidence="1">Membrane</location>
        <topology evidence="1">Multi-pass membrane protein</topology>
    </subcellularLocation>
</comment>
<reference evidence="6" key="1">
    <citation type="journal article" date="2023" name="Mol. Phylogenet. Evol.">
        <title>Genome-scale phylogeny and comparative genomics of the fungal order Sordariales.</title>
        <authorList>
            <person name="Hensen N."/>
            <person name="Bonometti L."/>
            <person name="Westerberg I."/>
            <person name="Brannstrom I.O."/>
            <person name="Guillou S."/>
            <person name="Cros-Aarteil S."/>
            <person name="Calhoun S."/>
            <person name="Haridas S."/>
            <person name="Kuo A."/>
            <person name="Mondo S."/>
            <person name="Pangilinan J."/>
            <person name="Riley R."/>
            <person name="LaButti K."/>
            <person name="Andreopoulos B."/>
            <person name="Lipzen A."/>
            <person name="Chen C."/>
            <person name="Yan M."/>
            <person name="Daum C."/>
            <person name="Ng V."/>
            <person name="Clum A."/>
            <person name="Steindorff A."/>
            <person name="Ohm R.A."/>
            <person name="Martin F."/>
            <person name="Silar P."/>
            <person name="Natvig D.O."/>
            <person name="Lalanne C."/>
            <person name="Gautier V."/>
            <person name="Ament-Velasquez S.L."/>
            <person name="Kruys A."/>
            <person name="Hutchinson M.I."/>
            <person name="Powell A.J."/>
            <person name="Barry K."/>
            <person name="Miller A.N."/>
            <person name="Grigoriev I.V."/>
            <person name="Debuchy R."/>
            <person name="Gladieux P."/>
            <person name="Hiltunen Thoren M."/>
            <person name="Johannesson H."/>
        </authorList>
    </citation>
    <scope>NUCLEOTIDE SEQUENCE</scope>
    <source>
        <strain evidence="6">CBS 118394</strain>
    </source>
</reference>
<dbReference type="Gene3D" id="6.10.110.10">
    <property type="match status" value="1"/>
</dbReference>
<gene>
    <name evidence="6" type="ORF">B0H66DRAFT_251356</name>
</gene>
<evidence type="ECO:0000256" key="4">
    <source>
        <dbReference type="ARBA" id="ARBA00022989"/>
    </source>
</evidence>
<dbReference type="AlphaFoldDB" id="A0AAE0M4A7"/>
<dbReference type="Proteomes" id="UP001283341">
    <property type="component" value="Unassembled WGS sequence"/>
</dbReference>
<evidence type="ECO:0000256" key="2">
    <source>
        <dbReference type="ARBA" id="ARBA00007262"/>
    </source>
</evidence>
<proteinExistence type="inferred from homology"/>
<comment type="caution">
    <text evidence="6">The sequence shown here is derived from an EMBL/GenBank/DDBJ whole genome shotgun (WGS) entry which is preliminary data.</text>
</comment>
<evidence type="ECO:0000256" key="5">
    <source>
        <dbReference type="ARBA" id="ARBA00023136"/>
    </source>
</evidence>
<comment type="similarity">
    <text evidence="2">Belongs to the IFI6/IFI27 family.</text>
</comment>
<evidence type="ECO:0000313" key="6">
    <source>
        <dbReference type="EMBL" id="KAK3318856.1"/>
    </source>
</evidence>
<reference evidence="6" key="2">
    <citation type="submission" date="2023-06" db="EMBL/GenBank/DDBJ databases">
        <authorList>
            <consortium name="Lawrence Berkeley National Laboratory"/>
            <person name="Haridas S."/>
            <person name="Hensen N."/>
            <person name="Bonometti L."/>
            <person name="Westerberg I."/>
            <person name="Brannstrom I.O."/>
            <person name="Guillou S."/>
            <person name="Cros-Aarteil S."/>
            <person name="Calhoun S."/>
            <person name="Kuo A."/>
            <person name="Mondo S."/>
            <person name="Pangilinan J."/>
            <person name="Riley R."/>
            <person name="Labutti K."/>
            <person name="Andreopoulos B."/>
            <person name="Lipzen A."/>
            <person name="Chen C."/>
            <person name="Yanf M."/>
            <person name="Daum C."/>
            <person name="Ng V."/>
            <person name="Clum A."/>
            <person name="Steindorff A."/>
            <person name="Ohm R."/>
            <person name="Martin F."/>
            <person name="Silar P."/>
            <person name="Natvig D."/>
            <person name="Lalanne C."/>
            <person name="Gautier V."/>
            <person name="Ament-Velasquez S.L."/>
            <person name="Kruys A."/>
            <person name="Hutchinson M.I."/>
            <person name="Powell A.J."/>
            <person name="Barry K."/>
            <person name="Miller A.N."/>
            <person name="Grigoriev I.V."/>
            <person name="Debuchy R."/>
            <person name="Gladieux P."/>
            <person name="Thoren M.H."/>
            <person name="Johannesson H."/>
        </authorList>
    </citation>
    <scope>NUCLEOTIDE SEQUENCE</scope>
    <source>
        <strain evidence="6">CBS 118394</strain>
    </source>
</reference>
<dbReference type="PANTHER" id="PTHR16932:SF18">
    <property type="entry name" value="INTERFERON, ALPHA-INDUCIBLE PROTEIN 27-LIKE 2"/>
    <property type="match status" value="1"/>
</dbReference>
<keyword evidence="3" id="KW-0812">Transmembrane</keyword>
<dbReference type="InterPro" id="IPR009311">
    <property type="entry name" value="IFI6/IFI27-like"/>
</dbReference>
<dbReference type="PANTHER" id="PTHR16932">
    <property type="entry name" value="INTERFERON ALPHA-INDUCIBLE PROTEIN 27"/>
    <property type="match status" value="1"/>
</dbReference>
<organism evidence="6 7">
    <name type="scientific">Apodospora peruviana</name>
    <dbReference type="NCBI Taxonomy" id="516989"/>
    <lineage>
        <taxon>Eukaryota</taxon>
        <taxon>Fungi</taxon>
        <taxon>Dikarya</taxon>
        <taxon>Ascomycota</taxon>
        <taxon>Pezizomycotina</taxon>
        <taxon>Sordariomycetes</taxon>
        <taxon>Sordariomycetidae</taxon>
        <taxon>Sordariales</taxon>
        <taxon>Lasiosphaeriaceae</taxon>
        <taxon>Apodospora</taxon>
    </lineage>
</organism>
<keyword evidence="7" id="KW-1185">Reference proteome</keyword>
<accession>A0AAE0M4A7</accession>